<evidence type="ECO:0000256" key="2">
    <source>
        <dbReference type="RuleBase" id="RU003679"/>
    </source>
</evidence>
<dbReference type="PRINTS" id="PR00742">
    <property type="entry name" value="GLHYDRLASE35"/>
</dbReference>
<dbReference type="EMBL" id="CP014334">
    <property type="protein sequence ID" value="AMW32525.1"/>
    <property type="molecule type" value="Genomic_DNA"/>
</dbReference>
<dbReference type="SUPFAM" id="SSF51445">
    <property type="entry name" value="(Trans)glycosidases"/>
    <property type="match status" value="1"/>
</dbReference>
<gene>
    <name evidence="5" type="ORF">NA23_03960</name>
</gene>
<feature type="domain" description="Glycoside hydrolase 35 catalytic" evidence="3">
    <location>
        <begin position="13"/>
        <end position="169"/>
    </location>
</feature>
<dbReference type="KEGG" id="fia:NA23_03960"/>
<evidence type="ECO:0000259" key="4">
    <source>
        <dbReference type="Pfam" id="PF22369"/>
    </source>
</evidence>
<protein>
    <submittedName>
        <fullName evidence="5">Beta-galactosidase</fullName>
    </submittedName>
</protein>
<feature type="domain" description="GLMA-like second" evidence="4">
    <location>
        <begin position="456"/>
        <end position="556"/>
    </location>
</feature>
<keyword evidence="6" id="KW-1185">Reference proteome</keyword>
<evidence type="ECO:0000313" key="6">
    <source>
        <dbReference type="Proteomes" id="UP000093740"/>
    </source>
</evidence>
<comment type="similarity">
    <text evidence="1 2">Belongs to the glycosyl hydrolase 35 family.</text>
</comment>
<dbReference type="InterPro" id="IPR029062">
    <property type="entry name" value="Class_I_gatase-like"/>
</dbReference>
<evidence type="ECO:0000259" key="3">
    <source>
        <dbReference type="Pfam" id="PF01301"/>
    </source>
</evidence>
<dbReference type="Pfam" id="PF22369">
    <property type="entry name" value="GLMA_2nd"/>
    <property type="match status" value="1"/>
</dbReference>
<dbReference type="InterPro" id="IPR031330">
    <property type="entry name" value="Gly_Hdrlase_35_cat"/>
</dbReference>
<dbReference type="RefSeq" id="WP_052107038.1">
    <property type="nucleotide sequence ID" value="NZ_CP014334.2"/>
</dbReference>
<dbReference type="InterPro" id="IPR017853">
    <property type="entry name" value="GH"/>
</dbReference>
<dbReference type="Pfam" id="PF01301">
    <property type="entry name" value="Glyco_hydro_35"/>
    <property type="match status" value="1"/>
</dbReference>
<dbReference type="Gene3D" id="3.40.50.880">
    <property type="match status" value="1"/>
</dbReference>
<accession>A0AAI8CLB9</accession>
<dbReference type="Proteomes" id="UP000093740">
    <property type="component" value="Chromosome"/>
</dbReference>
<reference evidence="5 6" key="1">
    <citation type="journal article" date="2015" name="Stand. Genomic Sci.">
        <title>Genome sequence of a native-feather degrading extremely thermophilic Eubacterium, Fervidobacterium islandicum AW-1.</title>
        <authorList>
            <person name="Lee Y.J."/>
            <person name="Jeong H."/>
            <person name="Park G.S."/>
            <person name="Kwak Y."/>
            <person name="Lee S.J."/>
            <person name="Lee S.J."/>
            <person name="Park M.K."/>
            <person name="Kim J.Y."/>
            <person name="Kang H.K."/>
            <person name="Shin J.H."/>
            <person name="Lee D.W."/>
        </authorList>
    </citation>
    <scope>NUCLEOTIDE SEQUENCE [LARGE SCALE GENOMIC DNA]</scope>
    <source>
        <strain evidence="5 6">AW-1</strain>
    </source>
</reference>
<organism evidence="5 6">
    <name type="scientific">Fervidobacterium islandicum</name>
    <dbReference type="NCBI Taxonomy" id="2423"/>
    <lineage>
        <taxon>Bacteria</taxon>
        <taxon>Thermotogati</taxon>
        <taxon>Thermotogota</taxon>
        <taxon>Thermotogae</taxon>
        <taxon>Thermotogales</taxon>
        <taxon>Fervidobacteriaceae</taxon>
        <taxon>Fervidobacterium</taxon>
    </lineage>
</organism>
<dbReference type="PANTHER" id="PTHR23421">
    <property type="entry name" value="BETA-GALACTOSIDASE RELATED"/>
    <property type="match status" value="1"/>
</dbReference>
<name>A0AAI8CLB9_FERIS</name>
<dbReference type="GO" id="GO:0005975">
    <property type="term" value="P:carbohydrate metabolic process"/>
    <property type="evidence" value="ECO:0007669"/>
    <property type="project" value="InterPro"/>
</dbReference>
<evidence type="ECO:0000256" key="1">
    <source>
        <dbReference type="ARBA" id="ARBA00009809"/>
    </source>
</evidence>
<dbReference type="InterPro" id="IPR054746">
    <property type="entry name" value="GLMA-like_second"/>
</dbReference>
<dbReference type="GO" id="GO:0004553">
    <property type="term" value="F:hydrolase activity, hydrolyzing O-glycosyl compounds"/>
    <property type="evidence" value="ECO:0007669"/>
    <property type="project" value="InterPro"/>
</dbReference>
<dbReference type="InterPro" id="IPR001944">
    <property type="entry name" value="Glycoside_Hdrlase_35"/>
</dbReference>
<evidence type="ECO:0000313" key="5">
    <source>
        <dbReference type="EMBL" id="AMW32525.1"/>
    </source>
</evidence>
<proteinExistence type="inferred from homology"/>
<sequence>MSKITLGAKFLNIAEIHYFRVSPKDWEDRILKAKNAGFQALASYIPWLVHEENKGEYDFSGQYDVARFIELVAEYDMYFIARPGPFVMAELKNEGIPYWVYEEKPHVIPITWNNRKVEGAQVIYNHPDFLSEVDRWYTVVADIIRPRLVQNGGNIVAVQLDNEIGMLQWVNNTPDLSDFTLGKFIDWLLERYNDFYRYGFELIKSTETFERLRTPGDEFVRKFVSDYSLFSRYDFGNYVKNLRDMFWSKGIQVPFIVNIHGTSGGRAHTFPIGISQLRNTFILDNVIPATDIYLGDYTIKNVTDLWNINEVLRSITRKPFGVMEFECGSGDYGNNLGERIDPNATLHKAIVSYIQGNRFLNYYLFSGGINPKLKNDVKDGNARIAFTGEEHGFAAPVKPNGQLDYTYDYIKFANNFLFMLERNLGNEFSLMYDNITVAYLDEYYRTEYSYGSDKEKRSNIEILRGYNLWDSFLKTLFIMGYRYKFVDLEHSALSSSEILIVPSARYMSKEVQQKIVDFISAGGKAIIYGDLPIFDEDGDLCTLLIDFLRIQPGREFFAAPHFYLSVSSSGNLFREFRTDWAREILIPDNDDGNTSLATLAHVTQVNAVCSVFLKNKNAVVITTHLNANFNFFEHVLELLEFKPRIKIFTDSRNAIGALPFVMENVKTQQRFLLIVNIDNFPKEVRIMVDEIDIGTKKISSKGILFEKIPNQHGGSEL</sequence>
<dbReference type="AlphaFoldDB" id="A0AAI8CLB9"/>
<dbReference type="Gene3D" id="3.20.20.80">
    <property type="entry name" value="Glycosidases"/>
    <property type="match status" value="1"/>
</dbReference>